<dbReference type="UniPathway" id="UPA00344"/>
<dbReference type="Gene3D" id="2.40.340.10">
    <property type="entry name" value="MoeA, C-terminal, domain IV"/>
    <property type="match status" value="1"/>
</dbReference>
<dbReference type="InterPro" id="IPR005111">
    <property type="entry name" value="MoeA_C_domain_IV"/>
</dbReference>
<evidence type="ECO:0000256" key="9">
    <source>
        <dbReference type="ARBA" id="ARBA00047317"/>
    </source>
</evidence>
<dbReference type="Pfam" id="PF03453">
    <property type="entry name" value="MoeA_N"/>
    <property type="match status" value="1"/>
</dbReference>
<dbReference type="PATRIC" id="fig|908809.3.peg.1799"/>
<dbReference type="NCBIfam" id="TIGR00177">
    <property type="entry name" value="molyb_syn"/>
    <property type="match status" value="1"/>
</dbReference>
<protein>
    <recommendedName>
        <fullName evidence="6 10">Molybdopterin molybdenumtransferase</fullName>
        <ecNumber evidence="5 10">2.10.1.1</ecNumber>
    </recommendedName>
</protein>
<dbReference type="Gene3D" id="3.90.105.10">
    <property type="entry name" value="Molybdopterin biosynthesis moea protein, domain 2"/>
    <property type="match status" value="1"/>
</dbReference>
<feature type="domain" description="MoaB/Mog" evidence="11">
    <location>
        <begin position="186"/>
        <end position="325"/>
    </location>
</feature>
<reference evidence="12 13" key="1">
    <citation type="submission" date="2015-09" db="EMBL/GenBank/DDBJ databases">
        <title>Draft genome sequence of a Caloramator mitchellensis, a moderate thermophile from the Great Artesian Basin of Australia.</title>
        <authorList>
            <person name="Patel B.K."/>
        </authorList>
    </citation>
    <scope>NUCLEOTIDE SEQUENCE [LARGE SCALE GENOMIC DNA]</scope>
    <source>
        <strain evidence="12 13">VF08</strain>
    </source>
</reference>
<gene>
    <name evidence="12" type="primary">moeA_1</name>
    <name evidence="12" type="ORF">ABG79_01800</name>
</gene>
<dbReference type="Proteomes" id="UP000052015">
    <property type="component" value="Unassembled WGS sequence"/>
</dbReference>
<keyword evidence="10" id="KW-0479">Metal-binding</keyword>
<dbReference type="RefSeq" id="WP_057979126.1">
    <property type="nucleotide sequence ID" value="NZ_LKHP01000010.1"/>
</dbReference>
<keyword evidence="10" id="KW-0460">Magnesium</keyword>
<comment type="catalytic activity">
    <reaction evidence="9">
        <text>adenylyl-molybdopterin + molybdate = Mo-molybdopterin + AMP + H(+)</text>
        <dbReference type="Rhea" id="RHEA:35047"/>
        <dbReference type="ChEBI" id="CHEBI:15378"/>
        <dbReference type="ChEBI" id="CHEBI:36264"/>
        <dbReference type="ChEBI" id="CHEBI:62727"/>
        <dbReference type="ChEBI" id="CHEBI:71302"/>
        <dbReference type="ChEBI" id="CHEBI:456215"/>
        <dbReference type="EC" id="2.10.1.1"/>
    </reaction>
</comment>
<dbReference type="GO" id="GO:0006777">
    <property type="term" value="P:Mo-molybdopterin cofactor biosynthetic process"/>
    <property type="evidence" value="ECO:0007669"/>
    <property type="project" value="UniProtKB-UniRule"/>
</dbReference>
<dbReference type="Gene3D" id="2.170.190.11">
    <property type="entry name" value="Molybdopterin biosynthesis moea protein, domain 3"/>
    <property type="match status" value="1"/>
</dbReference>
<evidence type="ECO:0000256" key="5">
    <source>
        <dbReference type="ARBA" id="ARBA00013269"/>
    </source>
</evidence>
<dbReference type="InterPro" id="IPR036135">
    <property type="entry name" value="MoeA_linker/N_sf"/>
</dbReference>
<evidence type="ECO:0000256" key="2">
    <source>
        <dbReference type="ARBA" id="ARBA00003487"/>
    </source>
</evidence>
<evidence type="ECO:0000313" key="13">
    <source>
        <dbReference type="Proteomes" id="UP000052015"/>
    </source>
</evidence>
<comment type="function">
    <text evidence="2">May be involved in the biosynthesis of molybdopterin.</text>
</comment>
<dbReference type="EC" id="2.10.1.1" evidence="5 10"/>
<keyword evidence="8 10" id="KW-0501">Molybdenum cofactor biosynthesis</keyword>
<dbReference type="PROSITE" id="PS01079">
    <property type="entry name" value="MOCF_BIOSYNTHESIS_2"/>
    <property type="match status" value="1"/>
</dbReference>
<keyword evidence="13" id="KW-1185">Reference proteome</keyword>
<dbReference type="InterPro" id="IPR005110">
    <property type="entry name" value="MoeA_linker/N"/>
</dbReference>
<dbReference type="InterPro" id="IPR008284">
    <property type="entry name" value="MoCF_biosynth_CS"/>
</dbReference>
<organism evidence="12 13">
    <name type="scientific">Caloramator mitchellensis</name>
    <dbReference type="NCBI Taxonomy" id="908809"/>
    <lineage>
        <taxon>Bacteria</taxon>
        <taxon>Bacillati</taxon>
        <taxon>Bacillota</taxon>
        <taxon>Clostridia</taxon>
        <taxon>Eubacteriales</taxon>
        <taxon>Clostridiaceae</taxon>
        <taxon>Caloramator</taxon>
    </lineage>
</organism>
<evidence type="ECO:0000256" key="4">
    <source>
        <dbReference type="ARBA" id="ARBA00010763"/>
    </source>
</evidence>
<comment type="pathway">
    <text evidence="3 10">Cofactor biosynthesis; molybdopterin biosynthesis.</text>
</comment>
<dbReference type="GO" id="GO:0061599">
    <property type="term" value="F:molybdopterin molybdotransferase activity"/>
    <property type="evidence" value="ECO:0007669"/>
    <property type="project" value="UniProtKB-UniRule"/>
</dbReference>
<dbReference type="InterPro" id="IPR036425">
    <property type="entry name" value="MoaB/Mog-like_dom_sf"/>
</dbReference>
<dbReference type="PANTHER" id="PTHR10192:SF5">
    <property type="entry name" value="GEPHYRIN"/>
    <property type="match status" value="1"/>
</dbReference>
<evidence type="ECO:0000256" key="6">
    <source>
        <dbReference type="ARBA" id="ARBA00021108"/>
    </source>
</evidence>
<dbReference type="Pfam" id="PF03454">
    <property type="entry name" value="MoeA_C"/>
    <property type="match status" value="1"/>
</dbReference>
<dbReference type="Pfam" id="PF00994">
    <property type="entry name" value="MoCF_biosynth"/>
    <property type="match status" value="1"/>
</dbReference>
<keyword evidence="7 10" id="KW-0500">Molybdenum</keyword>
<dbReference type="GO" id="GO:0046872">
    <property type="term" value="F:metal ion binding"/>
    <property type="evidence" value="ECO:0007669"/>
    <property type="project" value="UniProtKB-UniRule"/>
</dbReference>
<evidence type="ECO:0000256" key="1">
    <source>
        <dbReference type="ARBA" id="ARBA00002901"/>
    </source>
</evidence>
<keyword evidence="10 12" id="KW-0808">Transferase</keyword>
<dbReference type="SMART" id="SM00852">
    <property type="entry name" value="MoCF_biosynth"/>
    <property type="match status" value="1"/>
</dbReference>
<comment type="similarity">
    <text evidence="4 10">Belongs to the MoeA family.</text>
</comment>
<dbReference type="InterPro" id="IPR038987">
    <property type="entry name" value="MoeA-like"/>
</dbReference>
<comment type="caution">
    <text evidence="12">The sequence shown here is derived from an EMBL/GenBank/DDBJ whole genome shotgun (WGS) entry which is preliminary data.</text>
</comment>
<name>A0A0R3JSD3_CALMK</name>
<dbReference type="CDD" id="cd00887">
    <property type="entry name" value="MoeA"/>
    <property type="match status" value="1"/>
</dbReference>
<comment type="cofactor">
    <cofactor evidence="10">
        <name>Mg(2+)</name>
        <dbReference type="ChEBI" id="CHEBI:18420"/>
    </cofactor>
</comment>
<dbReference type="Gene3D" id="3.40.980.10">
    <property type="entry name" value="MoaB/Mog-like domain"/>
    <property type="match status" value="1"/>
</dbReference>
<dbReference type="SUPFAM" id="SSF63867">
    <property type="entry name" value="MoeA C-terminal domain-like"/>
    <property type="match status" value="1"/>
</dbReference>
<evidence type="ECO:0000256" key="7">
    <source>
        <dbReference type="ARBA" id="ARBA00022505"/>
    </source>
</evidence>
<comment type="function">
    <text evidence="1 10">Catalyzes the insertion of molybdate into adenylated molybdopterin with the concomitant release of AMP.</text>
</comment>
<dbReference type="InterPro" id="IPR001453">
    <property type="entry name" value="MoaB/Mog_dom"/>
</dbReference>
<proteinExistence type="inferred from homology"/>
<dbReference type="SUPFAM" id="SSF53218">
    <property type="entry name" value="Molybdenum cofactor biosynthesis proteins"/>
    <property type="match status" value="1"/>
</dbReference>
<dbReference type="SUPFAM" id="SSF63882">
    <property type="entry name" value="MoeA N-terminal region -like"/>
    <property type="match status" value="1"/>
</dbReference>
<evidence type="ECO:0000259" key="11">
    <source>
        <dbReference type="SMART" id="SM00852"/>
    </source>
</evidence>
<accession>A0A0R3JSD3</accession>
<sequence>MELLKLVTVNEAKEIIKNNKSYKIETEKVSILDVLERVLAVDIYSNENVPEFVRSTVDGYAVSSNDVFGASESLPAILKLVGEVKIGSVPPSDIKDGECMYVPTGGMLPNGADTVAMIEYTEKLDDETILINKPVAPLQNIVEIGEDVNKGELVLKKGTRIRPYEVGVLASLGILEVEVYKRIKVGIISTGDEVVPPTEKIELGKVRDINSYLLYSLCIEESVEPVLYGIINDDFDKLREAVERALGECDVVLMSGGSSVGTKDETVKVIKSFEGSNIFIHGIAIKPGKPTIVGKVNDKFIFGLPGHPLACAVIFKNFVAHYLDLIRNFEREEYPIECIFSVNYHKAPGRAEFLPVQIKEEDGVLKAYPTYYKSGLISCFAKSFGYVYIEKELEGLYAGQNVKVIKF</sequence>
<dbReference type="InterPro" id="IPR036688">
    <property type="entry name" value="MoeA_C_domain_IV_sf"/>
</dbReference>
<dbReference type="GO" id="GO:0005829">
    <property type="term" value="C:cytosol"/>
    <property type="evidence" value="ECO:0007669"/>
    <property type="project" value="TreeGrafter"/>
</dbReference>
<dbReference type="OrthoDB" id="9804758at2"/>
<evidence type="ECO:0000313" key="12">
    <source>
        <dbReference type="EMBL" id="KRQ86419.1"/>
    </source>
</evidence>
<dbReference type="STRING" id="908809.ABG79_01800"/>
<dbReference type="PANTHER" id="PTHR10192">
    <property type="entry name" value="MOLYBDOPTERIN BIOSYNTHESIS PROTEIN"/>
    <property type="match status" value="1"/>
</dbReference>
<dbReference type="AlphaFoldDB" id="A0A0R3JSD3"/>
<evidence type="ECO:0000256" key="3">
    <source>
        <dbReference type="ARBA" id="ARBA00005046"/>
    </source>
</evidence>
<evidence type="ECO:0000256" key="8">
    <source>
        <dbReference type="ARBA" id="ARBA00023150"/>
    </source>
</evidence>
<evidence type="ECO:0000256" key="10">
    <source>
        <dbReference type="RuleBase" id="RU365090"/>
    </source>
</evidence>
<dbReference type="EMBL" id="LKHP01000010">
    <property type="protein sequence ID" value="KRQ86419.1"/>
    <property type="molecule type" value="Genomic_DNA"/>
</dbReference>